<dbReference type="KEGG" id="gma:AciX8_3056"/>
<keyword evidence="2" id="KW-1185">Reference proteome</keyword>
<organism evidence="1 2">
    <name type="scientific">Granulicella mallensis (strain ATCC BAA-1857 / DSM 23137 / MP5ACTX8)</name>
    <dbReference type="NCBI Taxonomy" id="682795"/>
    <lineage>
        <taxon>Bacteria</taxon>
        <taxon>Pseudomonadati</taxon>
        <taxon>Acidobacteriota</taxon>
        <taxon>Terriglobia</taxon>
        <taxon>Terriglobales</taxon>
        <taxon>Acidobacteriaceae</taxon>
        <taxon>Granulicella</taxon>
    </lineage>
</organism>
<protein>
    <submittedName>
        <fullName evidence="1">Uncharacterized protein</fullName>
    </submittedName>
</protein>
<accession>G8NRK1</accession>
<proteinExistence type="predicted"/>
<evidence type="ECO:0000313" key="1">
    <source>
        <dbReference type="EMBL" id="AEU37359.1"/>
    </source>
</evidence>
<sequence length="68" mass="7253">MDWMGAPSSVPVPAALRSVTLRLPLMLPAFYTLNSLTGYAPNRLNFQTPNSYLNQGAPTEATSAGLLS</sequence>
<dbReference type="STRING" id="682795.AciX8_3056"/>
<reference evidence="1 2" key="1">
    <citation type="submission" date="2011-11" db="EMBL/GenBank/DDBJ databases">
        <title>Complete sequence of Granulicella mallensis MP5ACTX8.</title>
        <authorList>
            <consortium name="US DOE Joint Genome Institute"/>
            <person name="Lucas S."/>
            <person name="Copeland A."/>
            <person name="Lapidus A."/>
            <person name="Cheng J.-F."/>
            <person name="Goodwin L."/>
            <person name="Pitluck S."/>
            <person name="Peters L."/>
            <person name="Lu M."/>
            <person name="Detter J.C."/>
            <person name="Han C."/>
            <person name="Tapia R."/>
            <person name="Land M."/>
            <person name="Hauser L."/>
            <person name="Kyrpides N."/>
            <person name="Ivanova N."/>
            <person name="Mikhailova N."/>
            <person name="Pagani I."/>
            <person name="Rawat S."/>
            <person name="Mannisto M."/>
            <person name="Haggblom M."/>
            <person name="Woyke T."/>
        </authorList>
    </citation>
    <scope>NUCLEOTIDE SEQUENCE [LARGE SCALE GENOMIC DNA]</scope>
    <source>
        <strain evidence="2">ATCC BAA-1857 / DSM 23137 / MP5ACTX8</strain>
    </source>
</reference>
<name>G8NRK1_GRAMM</name>
<gene>
    <name evidence="1" type="ordered locus">AciX8_3056</name>
</gene>
<dbReference type="Proteomes" id="UP000007113">
    <property type="component" value="Chromosome"/>
</dbReference>
<dbReference type="EMBL" id="CP003130">
    <property type="protein sequence ID" value="AEU37359.1"/>
    <property type="molecule type" value="Genomic_DNA"/>
</dbReference>
<evidence type="ECO:0000313" key="2">
    <source>
        <dbReference type="Proteomes" id="UP000007113"/>
    </source>
</evidence>
<dbReference type="AlphaFoldDB" id="G8NRK1"/>
<dbReference type="HOGENOM" id="CLU_2788052_0_0_0"/>